<proteinExistence type="predicted"/>
<feature type="region of interest" description="Disordered" evidence="1">
    <location>
        <begin position="217"/>
        <end position="270"/>
    </location>
</feature>
<evidence type="ECO:0000313" key="2">
    <source>
        <dbReference type="EMBL" id="KLT39002.1"/>
    </source>
</evidence>
<evidence type="ECO:0000256" key="1">
    <source>
        <dbReference type="SAM" id="MobiDB-lite"/>
    </source>
</evidence>
<dbReference type="GO" id="GO:0016787">
    <property type="term" value="F:hydrolase activity"/>
    <property type="evidence" value="ECO:0007669"/>
    <property type="project" value="UniProtKB-KW"/>
</dbReference>
<feature type="compositionally biased region" description="Basic and acidic residues" evidence="1">
    <location>
        <begin position="378"/>
        <end position="389"/>
    </location>
</feature>
<evidence type="ECO:0000313" key="3">
    <source>
        <dbReference type="Proteomes" id="UP000053611"/>
    </source>
</evidence>
<organism evidence="2 3">
    <name type="scientific">Cutaneotrichosporon oleaginosum</name>
    <dbReference type="NCBI Taxonomy" id="879819"/>
    <lineage>
        <taxon>Eukaryota</taxon>
        <taxon>Fungi</taxon>
        <taxon>Dikarya</taxon>
        <taxon>Basidiomycota</taxon>
        <taxon>Agaricomycotina</taxon>
        <taxon>Tremellomycetes</taxon>
        <taxon>Trichosporonales</taxon>
        <taxon>Trichosporonaceae</taxon>
        <taxon>Cutaneotrichosporon</taxon>
    </lineage>
</organism>
<dbReference type="Proteomes" id="UP000053611">
    <property type="component" value="Unassembled WGS sequence"/>
</dbReference>
<feature type="compositionally biased region" description="Polar residues" evidence="1">
    <location>
        <begin position="218"/>
        <end position="229"/>
    </location>
</feature>
<keyword evidence="2" id="KW-0378">Hydrolase</keyword>
<dbReference type="Gene3D" id="3.40.50.1820">
    <property type="entry name" value="alpha/beta hydrolase"/>
    <property type="match status" value="1"/>
</dbReference>
<reference evidence="2 3" key="1">
    <citation type="submission" date="2015-03" db="EMBL/GenBank/DDBJ databases">
        <title>Genomics and transcriptomics of the oil-accumulating basidiomycete yeast T. oleaginosus allow insights into substrate utilization and the diverse evolutionary trajectories of mating systems in fungi.</title>
        <authorList>
            <consortium name="DOE Joint Genome Institute"/>
            <person name="Kourist R."/>
            <person name="Kracht O."/>
            <person name="Bracharz F."/>
            <person name="Lipzen A."/>
            <person name="Nolan M."/>
            <person name="Ohm R."/>
            <person name="Grigoriev I."/>
            <person name="Sun S."/>
            <person name="Heitman J."/>
            <person name="Bruck T."/>
            <person name="Nowrousian M."/>
        </authorList>
    </citation>
    <scope>NUCLEOTIDE SEQUENCE [LARGE SCALE GENOMIC DNA]</scope>
    <source>
        <strain evidence="2 3">IBC0246</strain>
    </source>
</reference>
<dbReference type="InterPro" id="IPR029058">
    <property type="entry name" value="AB_hydrolase_fold"/>
</dbReference>
<sequence length="465" mass="50812">MEPTPLTDPHAYLALFKFNRRLAECPRTGMAVSFADIGDPEGVPVLFVPPSGCSRWFAAPQDPLAAGHGIRLIVVDRPGTGATPMVPLPERMNTSCQHIASVLEHLDVKPAHMLATSAGIYIALRLLSAYSGIFLTGLTPPPSVYLVSPWSPPLPATDPLAYRQLLDWIPSGVLTTQDTTLPFVFNTIRGAEEAYDATSKAVGGAVTAVKSWLGAWSQPVSPAPSTRSLEGSERHSLKESERHSLEEAREDGAEAANELDEQEGDEAPRRRLWAPSAKYVSLRSAPLTQLTTEYLYAEDFRGIGQEHMLCLNRGEIDTGPAWFKAEIDAVAAAVRREQQGGEDSCAKEASGESVEQSEPGVDSLNQTDQHVEDDEQEEREKVEYDDKPAPKLDRLPIDVWWGGLDGMVPRNGQEWLNKTFAAHPREIAFVSHFVEDGDHSDLIMRAQGVGEVYLSVMATGHTTAR</sequence>
<dbReference type="AlphaFoldDB" id="A0A0J0XD76"/>
<feature type="region of interest" description="Disordered" evidence="1">
    <location>
        <begin position="339"/>
        <end position="389"/>
    </location>
</feature>
<dbReference type="GeneID" id="28985642"/>
<feature type="compositionally biased region" description="Basic and acidic residues" evidence="1">
    <location>
        <begin position="339"/>
        <end position="350"/>
    </location>
</feature>
<dbReference type="OrthoDB" id="294702at2759"/>
<feature type="compositionally biased region" description="Basic and acidic residues" evidence="1">
    <location>
        <begin position="230"/>
        <end position="252"/>
    </location>
</feature>
<accession>A0A0J0XD76</accession>
<keyword evidence="3" id="KW-1185">Reference proteome</keyword>
<gene>
    <name evidence="2" type="ORF">CC85DRAFT_298177</name>
</gene>
<dbReference type="SUPFAM" id="SSF53474">
    <property type="entry name" value="alpha/beta-Hydrolases"/>
    <property type="match status" value="1"/>
</dbReference>
<dbReference type="EMBL" id="KQ087274">
    <property type="protein sequence ID" value="KLT39002.1"/>
    <property type="molecule type" value="Genomic_DNA"/>
</dbReference>
<dbReference type="STRING" id="879819.A0A0J0XD76"/>
<name>A0A0J0XD76_9TREE</name>
<protein>
    <submittedName>
        <fullName evidence="2">Alpha/beta-hydrolase</fullName>
    </submittedName>
</protein>
<dbReference type="RefSeq" id="XP_018275493.1">
    <property type="nucleotide sequence ID" value="XM_018425039.1"/>
</dbReference>